<evidence type="ECO:0000313" key="6">
    <source>
        <dbReference type="Proteomes" id="UP000800040"/>
    </source>
</evidence>
<comment type="pathway">
    <text evidence="1">Mycotoxin biosynthesis.</text>
</comment>
<name>A0A6A5KHI6_9PLEO</name>
<dbReference type="InterPro" id="IPR021765">
    <property type="entry name" value="UstYa-like"/>
</dbReference>
<evidence type="ECO:0000256" key="1">
    <source>
        <dbReference type="ARBA" id="ARBA00004685"/>
    </source>
</evidence>
<evidence type="ECO:0000256" key="3">
    <source>
        <dbReference type="ARBA" id="ARBA00035112"/>
    </source>
</evidence>
<sequence>MSPFNYAKVSSESSHEDSLEQQQTHPEPGRLAGWYKAIEKFQFLRWPVTFFLLSVILFCELSILHKQPTSLQLGDEINHIVPKFSMERKIFHADDSYASDHKTMASINATKQRWKDLMPRGGGFLDVPDYASHTLPPPMHFPEAPGKEVFTIAVFHELHCLMHMSAFIDKLVMKIRNKDLTLDEGALGHNDHCFNYLRNALLCCGDTTLEGQAQTPELKDIAGTDGTGAVHVCRNYEEIAAWAEKKRFTDSKGN</sequence>
<dbReference type="AlphaFoldDB" id="A0A6A5KHI6"/>
<dbReference type="PANTHER" id="PTHR33365:SF11">
    <property type="entry name" value="TAT PATHWAY SIGNAL SEQUENCE"/>
    <property type="match status" value="1"/>
</dbReference>
<keyword evidence="6" id="KW-1185">Reference proteome</keyword>
<comment type="similarity">
    <text evidence="3">Belongs to the ustYa family.</text>
</comment>
<organism evidence="5 6">
    <name type="scientific">Decorospora gaudefroyi</name>
    <dbReference type="NCBI Taxonomy" id="184978"/>
    <lineage>
        <taxon>Eukaryota</taxon>
        <taxon>Fungi</taxon>
        <taxon>Dikarya</taxon>
        <taxon>Ascomycota</taxon>
        <taxon>Pezizomycotina</taxon>
        <taxon>Dothideomycetes</taxon>
        <taxon>Pleosporomycetidae</taxon>
        <taxon>Pleosporales</taxon>
        <taxon>Pleosporineae</taxon>
        <taxon>Pleosporaceae</taxon>
        <taxon>Decorospora</taxon>
    </lineage>
</organism>
<evidence type="ECO:0000256" key="4">
    <source>
        <dbReference type="SAM" id="MobiDB-lite"/>
    </source>
</evidence>
<dbReference type="PANTHER" id="PTHR33365">
    <property type="entry name" value="YALI0B05434P"/>
    <property type="match status" value="1"/>
</dbReference>
<proteinExistence type="inferred from homology"/>
<keyword evidence="2" id="KW-0560">Oxidoreductase</keyword>
<dbReference type="GO" id="GO:0016491">
    <property type="term" value="F:oxidoreductase activity"/>
    <property type="evidence" value="ECO:0007669"/>
    <property type="project" value="UniProtKB-KW"/>
</dbReference>
<dbReference type="Pfam" id="PF11807">
    <property type="entry name" value="UstYa"/>
    <property type="match status" value="1"/>
</dbReference>
<gene>
    <name evidence="5" type="ORF">BDW02DRAFT_597222</name>
</gene>
<evidence type="ECO:0000256" key="2">
    <source>
        <dbReference type="ARBA" id="ARBA00023002"/>
    </source>
</evidence>
<dbReference type="EMBL" id="ML975285">
    <property type="protein sequence ID" value="KAF1835600.1"/>
    <property type="molecule type" value="Genomic_DNA"/>
</dbReference>
<protein>
    <submittedName>
        <fullName evidence="5">Uncharacterized protein</fullName>
    </submittedName>
</protein>
<dbReference type="Proteomes" id="UP000800040">
    <property type="component" value="Unassembled WGS sequence"/>
</dbReference>
<dbReference type="GO" id="GO:0043386">
    <property type="term" value="P:mycotoxin biosynthetic process"/>
    <property type="evidence" value="ECO:0007669"/>
    <property type="project" value="InterPro"/>
</dbReference>
<dbReference type="OrthoDB" id="3687641at2759"/>
<evidence type="ECO:0000313" key="5">
    <source>
        <dbReference type="EMBL" id="KAF1835600.1"/>
    </source>
</evidence>
<accession>A0A6A5KHI6</accession>
<feature type="region of interest" description="Disordered" evidence="4">
    <location>
        <begin position="1"/>
        <end position="27"/>
    </location>
</feature>
<reference evidence="5" key="1">
    <citation type="submission" date="2020-01" db="EMBL/GenBank/DDBJ databases">
        <authorList>
            <consortium name="DOE Joint Genome Institute"/>
            <person name="Haridas S."/>
            <person name="Albert R."/>
            <person name="Binder M."/>
            <person name="Bloem J."/>
            <person name="Labutti K."/>
            <person name="Salamov A."/>
            <person name="Andreopoulos B."/>
            <person name="Baker S.E."/>
            <person name="Barry K."/>
            <person name="Bills G."/>
            <person name="Bluhm B.H."/>
            <person name="Cannon C."/>
            <person name="Castanera R."/>
            <person name="Culley D.E."/>
            <person name="Daum C."/>
            <person name="Ezra D."/>
            <person name="Gonzalez J.B."/>
            <person name="Henrissat B."/>
            <person name="Kuo A."/>
            <person name="Liang C."/>
            <person name="Lipzen A."/>
            <person name="Lutzoni F."/>
            <person name="Magnuson J."/>
            <person name="Mondo S."/>
            <person name="Nolan M."/>
            <person name="Ohm R."/>
            <person name="Pangilinan J."/>
            <person name="Park H.-J."/>
            <person name="Ramirez L."/>
            <person name="Alfaro M."/>
            <person name="Sun H."/>
            <person name="Tritt A."/>
            <person name="Yoshinaga Y."/>
            <person name="Zwiers L.-H."/>
            <person name="Turgeon B.G."/>
            <person name="Goodwin S.B."/>
            <person name="Spatafora J.W."/>
            <person name="Crous P.W."/>
            <person name="Grigoriev I.V."/>
        </authorList>
    </citation>
    <scope>NUCLEOTIDE SEQUENCE</scope>
    <source>
        <strain evidence="5">P77</strain>
    </source>
</reference>